<feature type="region of interest" description="Disordered" evidence="1">
    <location>
        <begin position="32"/>
        <end position="131"/>
    </location>
</feature>
<dbReference type="AlphaFoldDB" id="O05193"/>
<proteinExistence type="predicted"/>
<sequence length="131" mass="14128">MGLGSTAMGEYGKCGTCEPSWCTRPVAARWRRRPTCSAGGKSGGSDSPPSVHARCRLASRGQRAPFGYPCDPMTRGPGGRSRVVSGPVPIRLSSLGWSRSPRGKDRRGGPRWGTAGPRRRQSGRQHQLRLQ</sequence>
<dbReference type="EMBL" id="U84405">
    <property type="protein sequence ID" value="AAB51249.1"/>
    <property type="molecule type" value="Genomic_DNA"/>
</dbReference>
<name>O05193_MYCTX</name>
<evidence type="ECO:0000313" key="2">
    <source>
        <dbReference type="EMBL" id="AAB51249.1"/>
    </source>
</evidence>
<accession>O05193</accession>
<organism evidence="2">
    <name type="scientific">Mycobacterium tuberculosis</name>
    <dbReference type="NCBI Taxonomy" id="1773"/>
    <lineage>
        <taxon>Bacteria</taxon>
        <taxon>Bacillati</taxon>
        <taxon>Actinomycetota</taxon>
        <taxon>Actinomycetes</taxon>
        <taxon>Mycobacteriales</taxon>
        <taxon>Mycobacteriaceae</taxon>
        <taxon>Mycobacterium</taxon>
        <taxon>Mycobacterium tuberculosis complex</taxon>
    </lineage>
</organism>
<reference evidence="2" key="1">
    <citation type="submission" date="1997-01" db="EMBL/GenBank/DDBJ databases">
        <title>Isolation and characterization of novel insertion like repeat elements specific for M. tuberculosis complex.</title>
        <authorList>
            <person name="Narayanan S."/>
            <person name="Sahadevan R."/>
            <person name="Narayanan P.R."/>
        </authorList>
    </citation>
    <scope>NUCLEOTIDE SEQUENCE</scope>
    <source>
        <strain evidence="2">H37Rv</strain>
    </source>
</reference>
<evidence type="ECO:0000256" key="1">
    <source>
        <dbReference type="SAM" id="MobiDB-lite"/>
    </source>
</evidence>
<feature type="compositionally biased region" description="Low complexity" evidence="1">
    <location>
        <begin position="80"/>
        <end position="89"/>
    </location>
</feature>
<feature type="compositionally biased region" description="Basic residues" evidence="1">
    <location>
        <begin position="117"/>
        <end position="131"/>
    </location>
</feature>
<protein>
    <submittedName>
        <fullName evidence="2">Insertion-like repeat element region DNA</fullName>
    </submittedName>
</protein>